<dbReference type="AlphaFoldDB" id="A0AAE0AE87"/>
<dbReference type="InterPro" id="IPR027806">
    <property type="entry name" value="HARBI1_dom"/>
</dbReference>
<dbReference type="InterPro" id="IPR045249">
    <property type="entry name" value="HARBI1-like"/>
</dbReference>
<keyword evidence="10" id="KW-1185">Reference proteome</keyword>
<keyword evidence="4" id="KW-0540">Nuclease</keyword>
<dbReference type="Proteomes" id="UP001281410">
    <property type="component" value="Unassembled WGS sequence"/>
</dbReference>
<gene>
    <name evidence="9" type="ORF">Dsin_016980</name>
</gene>
<protein>
    <recommendedName>
        <fullName evidence="8">DDE Tnp4 domain-containing protein</fullName>
    </recommendedName>
</protein>
<proteinExistence type="inferred from homology"/>
<keyword evidence="7" id="KW-0539">Nucleus</keyword>
<dbReference type="GO" id="GO:0046872">
    <property type="term" value="F:metal ion binding"/>
    <property type="evidence" value="ECO:0007669"/>
    <property type="project" value="UniProtKB-KW"/>
</dbReference>
<accession>A0AAE0AE87</accession>
<comment type="caution">
    <text evidence="9">The sequence shown here is derived from an EMBL/GenBank/DDBJ whole genome shotgun (WGS) entry which is preliminary data.</text>
</comment>
<dbReference type="GO" id="GO:0016787">
    <property type="term" value="F:hydrolase activity"/>
    <property type="evidence" value="ECO:0007669"/>
    <property type="project" value="UniProtKB-KW"/>
</dbReference>
<keyword evidence="5" id="KW-0479">Metal-binding</keyword>
<evidence type="ECO:0000259" key="8">
    <source>
        <dbReference type="Pfam" id="PF13359"/>
    </source>
</evidence>
<evidence type="ECO:0000313" key="10">
    <source>
        <dbReference type="Proteomes" id="UP001281410"/>
    </source>
</evidence>
<evidence type="ECO:0000256" key="5">
    <source>
        <dbReference type="ARBA" id="ARBA00022723"/>
    </source>
</evidence>
<dbReference type="GO" id="GO:0005634">
    <property type="term" value="C:nucleus"/>
    <property type="evidence" value="ECO:0007669"/>
    <property type="project" value="UniProtKB-SubCell"/>
</dbReference>
<dbReference type="PANTHER" id="PTHR22930">
    <property type="match status" value="1"/>
</dbReference>
<evidence type="ECO:0000256" key="6">
    <source>
        <dbReference type="ARBA" id="ARBA00022801"/>
    </source>
</evidence>
<comment type="similarity">
    <text evidence="3">Belongs to the HARBI1 family.</text>
</comment>
<evidence type="ECO:0000256" key="4">
    <source>
        <dbReference type="ARBA" id="ARBA00022722"/>
    </source>
</evidence>
<dbReference type="Pfam" id="PF13359">
    <property type="entry name" value="DDE_Tnp_4"/>
    <property type="match status" value="1"/>
</dbReference>
<reference evidence="9" key="1">
    <citation type="journal article" date="2023" name="Plant J.">
        <title>Genome sequences and population genomics provide insights into the demographic history, inbreeding, and mutation load of two 'living fossil' tree species of Dipteronia.</title>
        <authorList>
            <person name="Feng Y."/>
            <person name="Comes H.P."/>
            <person name="Chen J."/>
            <person name="Zhu S."/>
            <person name="Lu R."/>
            <person name="Zhang X."/>
            <person name="Li P."/>
            <person name="Qiu J."/>
            <person name="Olsen K.M."/>
            <person name="Qiu Y."/>
        </authorList>
    </citation>
    <scope>NUCLEOTIDE SEQUENCE</scope>
    <source>
        <strain evidence="9">NBL</strain>
    </source>
</reference>
<evidence type="ECO:0000256" key="7">
    <source>
        <dbReference type="ARBA" id="ARBA00023242"/>
    </source>
</evidence>
<evidence type="ECO:0000256" key="3">
    <source>
        <dbReference type="ARBA" id="ARBA00006958"/>
    </source>
</evidence>
<keyword evidence="6" id="KW-0378">Hydrolase</keyword>
<dbReference type="PANTHER" id="PTHR22930:SF262">
    <property type="entry name" value="MYB_SANT-LIKE DOMAIN, HARBINGER TRANSPOSASE-DERIVED NUCLEASE DOMAIN PROTEIN-RELATED"/>
    <property type="match status" value="1"/>
</dbReference>
<comment type="subcellular location">
    <subcellularLocation>
        <location evidence="2">Nucleus</location>
    </subcellularLocation>
</comment>
<dbReference type="GO" id="GO:0004518">
    <property type="term" value="F:nuclease activity"/>
    <property type="evidence" value="ECO:0007669"/>
    <property type="project" value="UniProtKB-KW"/>
</dbReference>
<sequence>MAPYRQVSYWLGDFRNGDRANGKEEIFNHSHSKLRNVIERAFGVLKARFPILKRMSLYSLYTQKYIVIACITLHNFLRQISIDDELFSQYDDEELIMENDNANHQLPSTNNSSGTSNAVFMQRFRDHATEQL</sequence>
<dbReference type="EMBL" id="JANJYJ010000005">
    <property type="protein sequence ID" value="KAK3212274.1"/>
    <property type="molecule type" value="Genomic_DNA"/>
</dbReference>
<comment type="cofactor">
    <cofactor evidence="1">
        <name>a divalent metal cation</name>
        <dbReference type="ChEBI" id="CHEBI:60240"/>
    </cofactor>
</comment>
<name>A0AAE0AE87_9ROSI</name>
<evidence type="ECO:0000313" key="9">
    <source>
        <dbReference type="EMBL" id="KAK3212274.1"/>
    </source>
</evidence>
<organism evidence="9 10">
    <name type="scientific">Dipteronia sinensis</name>
    <dbReference type="NCBI Taxonomy" id="43782"/>
    <lineage>
        <taxon>Eukaryota</taxon>
        <taxon>Viridiplantae</taxon>
        <taxon>Streptophyta</taxon>
        <taxon>Embryophyta</taxon>
        <taxon>Tracheophyta</taxon>
        <taxon>Spermatophyta</taxon>
        <taxon>Magnoliopsida</taxon>
        <taxon>eudicotyledons</taxon>
        <taxon>Gunneridae</taxon>
        <taxon>Pentapetalae</taxon>
        <taxon>rosids</taxon>
        <taxon>malvids</taxon>
        <taxon>Sapindales</taxon>
        <taxon>Sapindaceae</taxon>
        <taxon>Hippocastanoideae</taxon>
        <taxon>Acereae</taxon>
        <taxon>Dipteronia</taxon>
    </lineage>
</organism>
<evidence type="ECO:0000256" key="1">
    <source>
        <dbReference type="ARBA" id="ARBA00001968"/>
    </source>
</evidence>
<evidence type="ECO:0000256" key="2">
    <source>
        <dbReference type="ARBA" id="ARBA00004123"/>
    </source>
</evidence>
<feature type="domain" description="DDE Tnp4" evidence="8">
    <location>
        <begin position="3"/>
        <end position="75"/>
    </location>
</feature>